<dbReference type="HAMAP" id="MF_01925">
    <property type="entry name" value="P5C_reductase"/>
    <property type="match status" value="1"/>
</dbReference>
<dbReference type="Pfam" id="PF14748">
    <property type="entry name" value="P5CR_dimer"/>
    <property type="match status" value="1"/>
</dbReference>
<feature type="binding site" evidence="6">
    <location>
        <begin position="72"/>
        <end position="75"/>
    </location>
    <ligand>
        <name>NADP(+)</name>
        <dbReference type="ChEBI" id="CHEBI:58349"/>
    </ligand>
</feature>
<gene>
    <name evidence="4 9" type="primary">proC</name>
    <name evidence="9" type="ORF">GCM10007981_18420</name>
</gene>
<dbReference type="InterPro" id="IPR008927">
    <property type="entry name" value="6-PGluconate_DH-like_C_sf"/>
</dbReference>
<organism evidence="9 10">
    <name type="scientific">Thermocladium modestius</name>
    <dbReference type="NCBI Taxonomy" id="62609"/>
    <lineage>
        <taxon>Archaea</taxon>
        <taxon>Thermoproteota</taxon>
        <taxon>Thermoprotei</taxon>
        <taxon>Thermoproteales</taxon>
        <taxon>Thermoproteaceae</taxon>
        <taxon>Thermocladium</taxon>
    </lineage>
</organism>
<dbReference type="SUPFAM" id="SSF48179">
    <property type="entry name" value="6-phosphogluconate dehydrogenase C-terminal domain-like"/>
    <property type="match status" value="1"/>
</dbReference>
<name>A0A830GVQ8_9CREN</name>
<keyword evidence="4" id="KW-0028">Amino-acid biosynthesis</keyword>
<keyword evidence="10" id="KW-1185">Reference proteome</keyword>
<comment type="caution">
    <text evidence="9">The sequence shown here is derived from an EMBL/GenBank/DDBJ whole genome shotgun (WGS) entry which is preliminary data.</text>
</comment>
<accession>A0A830GVQ8</accession>
<dbReference type="Pfam" id="PF03807">
    <property type="entry name" value="F420_oxidored"/>
    <property type="match status" value="1"/>
</dbReference>
<protein>
    <recommendedName>
        <fullName evidence="4 5">Pyrroline-5-carboxylate reductase</fullName>
        <shortName evidence="4">P5C reductase</shortName>
        <shortName evidence="4">P5CR</shortName>
        <ecNumber evidence="4 5">1.5.1.2</ecNumber>
    </recommendedName>
    <alternativeName>
        <fullName evidence="4">PCA reductase</fullName>
    </alternativeName>
</protein>
<evidence type="ECO:0000259" key="7">
    <source>
        <dbReference type="Pfam" id="PF03807"/>
    </source>
</evidence>
<comment type="similarity">
    <text evidence="1 4">Belongs to the pyrroline-5-carboxylate reductase family.</text>
</comment>
<dbReference type="GO" id="GO:0004735">
    <property type="term" value="F:pyrroline-5-carboxylate reductase activity"/>
    <property type="evidence" value="ECO:0007669"/>
    <property type="project" value="UniProtKB-UniRule"/>
</dbReference>
<feature type="domain" description="Pyrroline-5-carboxylate reductase dimerisation" evidence="8">
    <location>
        <begin position="162"/>
        <end position="263"/>
    </location>
</feature>
<dbReference type="InterPro" id="IPR028939">
    <property type="entry name" value="P5C_Rdtase_cat_N"/>
</dbReference>
<evidence type="ECO:0000256" key="3">
    <source>
        <dbReference type="ARBA" id="ARBA00023002"/>
    </source>
</evidence>
<comment type="pathway">
    <text evidence="4">Amino-acid biosynthesis; L-proline biosynthesis; L-proline from L-glutamate 5-semialdehyde: step 1/1.</text>
</comment>
<proteinExistence type="inferred from homology"/>
<keyword evidence="2 4" id="KW-0521">NADP</keyword>
<dbReference type="UniPathway" id="UPA00098">
    <property type="reaction ID" value="UER00361"/>
</dbReference>
<dbReference type="EC" id="1.5.1.2" evidence="4 5"/>
<dbReference type="PANTHER" id="PTHR11645:SF0">
    <property type="entry name" value="PYRROLINE-5-CARBOXYLATE REDUCTASE 3"/>
    <property type="match status" value="1"/>
</dbReference>
<sequence length="284" mass="30549">MPHSVGRRVAIIGMGRIGTAIARGYLLAGASPEDLIGTVKRAESVERVKAQVPIRVTTDNSAAADADVVVLAVKPRQAFEVLEEIKPSLGPDQLMISVVAGVPLQAMEGLIPCRIIRAMPNIGIIKSRGVTVISKGIRASDDDVNETCGVFKSLGKCYVMDESYMNAVTSLSGSGPAFIAMVMDAMQEAGVLIGLPSDISWMLVMDTLESTLELLRDYEPASLMRSVATPGGVTINGIWRGEERGLRGTIMDMIEATNRKGAEISRELMEELKRYIGEELGSRR</sequence>
<dbReference type="SUPFAM" id="SSF51735">
    <property type="entry name" value="NAD(P)-binding Rossmann-fold domains"/>
    <property type="match status" value="1"/>
</dbReference>
<dbReference type="InterPro" id="IPR036291">
    <property type="entry name" value="NAD(P)-bd_dom_sf"/>
</dbReference>
<dbReference type="Gene3D" id="3.40.50.720">
    <property type="entry name" value="NAD(P)-binding Rossmann-like Domain"/>
    <property type="match status" value="1"/>
</dbReference>
<dbReference type="PIRSF" id="PIRSF000193">
    <property type="entry name" value="Pyrrol-5-carb_rd"/>
    <property type="match status" value="1"/>
</dbReference>
<evidence type="ECO:0000256" key="1">
    <source>
        <dbReference type="ARBA" id="ARBA00005525"/>
    </source>
</evidence>
<dbReference type="InterPro" id="IPR000304">
    <property type="entry name" value="Pyrroline-COOH_reductase"/>
</dbReference>
<evidence type="ECO:0000256" key="2">
    <source>
        <dbReference type="ARBA" id="ARBA00022857"/>
    </source>
</evidence>
<dbReference type="AlphaFoldDB" id="A0A830GVQ8"/>
<evidence type="ECO:0000313" key="9">
    <source>
        <dbReference type="EMBL" id="GGP22422.1"/>
    </source>
</evidence>
<dbReference type="Gene3D" id="1.10.3730.10">
    <property type="entry name" value="ProC C-terminal domain-like"/>
    <property type="match status" value="1"/>
</dbReference>
<comment type="function">
    <text evidence="4">Catalyzes the reduction of 1-pyrroline-5-carboxylate (PCA) to L-proline.</text>
</comment>
<feature type="domain" description="Pyrroline-5-carboxylate reductase catalytic N-terminal" evidence="7">
    <location>
        <begin position="8"/>
        <end position="101"/>
    </location>
</feature>
<evidence type="ECO:0000256" key="4">
    <source>
        <dbReference type="HAMAP-Rule" id="MF_01925"/>
    </source>
</evidence>
<dbReference type="Proteomes" id="UP000610960">
    <property type="component" value="Unassembled WGS sequence"/>
</dbReference>
<keyword evidence="4" id="KW-0963">Cytoplasm</keyword>
<dbReference type="GO" id="GO:0005737">
    <property type="term" value="C:cytoplasm"/>
    <property type="evidence" value="ECO:0007669"/>
    <property type="project" value="UniProtKB-SubCell"/>
</dbReference>
<comment type="subcellular location">
    <subcellularLocation>
        <location evidence="4">Cytoplasm</location>
    </subcellularLocation>
</comment>
<comment type="catalytic activity">
    <reaction evidence="4">
        <text>L-proline + NADP(+) = (S)-1-pyrroline-5-carboxylate + NADPH + 2 H(+)</text>
        <dbReference type="Rhea" id="RHEA:14109"/>
        <dbReference type="ChEBI" id="CHEBI:15378"/>
        <dbReference type="ChEBI" id="CHEBI:17388"/>
        <dbReference type="ChEBI" id="CHEBI:57783"/>
        <dbReference type="ChEBI" id="CHEBI:58349"/>
        <dbReference type="ChEBI" id="CHEBI:60039"/>
        <dbReference type="EC" id="1.5.1.2"/>
    </reaction>
</comment>
<keyword evidence="4" id="KW-0641">Proline biosynthesis</keyword>
<dbReference type="NCBIfam" id="TIGR00112">
    <property type="entry name" value="proC"/>
    <property type="match status" value="1"/>
</dbReference>
<keyword evidence="3 4" id="KW-0560">Oxidoreductase</keyword>
<dbReference type="EMBL" id="BMNL01000004">
    <property type="protein sequence ID" value="GGP22422.1"/>
    <property type="molecule type" value="Genomic_DNA"/>
</dbReference>
<dbReference type="PANTHER" id="PTHR11645">
    <property type="entry name" value="PYRROLINE-5-CARBOXYLATE REDUCTASE"/>
    <property type="match status" value="1"/>
</dbReference>
<reference evidence="9" key="2">
    <citation type="submission" date="2020-09" db="EMBL/GenBank/DDBJ databases">
        <authorList>
            <person name="Sun Q."/>
            <person name="Ohkuma M."/>
        </authorList>
    </citation>
    <scope>NUCLEOTIDE SEQUENCE</scope>
    <source>
        <strain evidence="9">JCM 10088</strain>
    </source>
</reference>
<evidence type="ECO:0000256" key="6">
    <source>
        <dbReference type="PIRSR" id="PIRSR000193-1"/>
    </source>
</evidence>
<dbReference type="InterPro" id="IPR029036">
    <property type="entry name" value="P5CR_dimer"/>
</dbReference>
<comment type="catalytic activity">
    <reaction evidence="4">
        <text>L-proline + NAD(+) = (S)-1-pyrroline-5-carboxylate + NADH + 2 H(+)</text>
        <dbReference type="Rhea" id="RHEA:14105"/>
        <dbReference type="ChEBI" id="CHEBI:15378"/>
        <dbReference type="ChEBI" id="CHEBI:17388"/>
        <dbReference type="ChEBI" id="CHEBI:57540"/>
        <dbReference type="ChEBI" id="CHEBI:57945"/>
        <dbReference type="ChEBI" id="CHEBI:60039"/>
        <dbReference type="EC" id="1.5.1.2"/>
    </reaction>
</comment>
<evidence type="ECO:0000313" key="10">
    <source>
        <dbReference type="Proteomes" id="UP000610960"/>
    </source>
</evidence>
<reference evidence="9" key="1">
    <citation type="journal article" date="2014" name="Int. J. Syst. Evol. Microbiol.">
        <title>Complete genome sequence of Corynebacterium casei LMG S-19264T (=DSM 44701T), isolated from a smear-ripened cheese.</title>
        <authorList>
            <consortium name="US DOE Joint Genome Institute (JGI-PGF)"/>
            <person name="Walter F."/>
            <person name="Albersmeier A."/>
            <person name="Kalinowski J."/>
            <person name="Ruckert C."/>
        </authorList>
    </citation>
    <scope>NUCLEOTIDE SEQUENCE</scope>
    <source>
        <strain evidence="9">JCM 10088</strain>
    </source>
</reference>
<feature type="binding site" evidence="6">
    <location>
        <position position="60"/>
    </location>
    <ligand>
        <name>NADPH</name>
        <dbReference type="ChEBI" id="CHEBI:57783"/>
    </ligand>
</feature>
<dbReference type="GO" id="GO:0055129">
    <property type="term" value="P:L-proline biosynthetic process"/>
    <property type="evidence" value="ECO:0007669"/>
    <property type="project" value="UniProtKB-UniRule"/>
</dbReference>
<evidence type="ECO:0000256" key="5">
    <source>
        <dbReference type="NCBIfam" id="TIGR00112"/>
    </source>
</evidence>
<evidence type="ECO:0000259" key="8">
    <source>
        <dbReference type="Pfam" id="PF14748"/>
    </source>
</evidence>